<evidence type="ECO:0000313" key="5">
    <source>
        <dbReference type="EMBL" id="MFC3230824.1"/>
    </source>
</evidence>
<dbReference type="GO" id="GO:0003677">
    <property type="term" value="F:DNA binding"/>
    <property type="evidence" value="ECO:0007669"/>
    <property type="project" value="UniProtKB-KW"/>
</dbReference>
<dbReference type="EMBL" id="JBHRTR010000049">
    <property type="protein sequence ID" value="MFC3230824.1"/>
    <property type="molecule type" value="Genomic_DNA"/>
</dbReference>
<keyword evidence="2" id="KW-0226">DNA condensation</keyword>
<evidence type="ECO:0000256" key="3">
    <source>
        <dbReference type="ARBA" id="ARBA00023125"/>
    </source>
</evidence>
<evidence type="ECO:0000313" key="6">
    <source>
        <dbReference type="Proteomes" id="UP001595528"/>
    </source>
</evidence>
<accession>A0ABV7L8G5</accession>
<organism evidence="5 6">
    <name type="scientific">Marinibaculum pumilum</name>
    <dbReference type="NCBI Taxonomy" id="1766165"/>
    <lineage>
        <taxon>Bacteria</taxon>
        <taxon>Pseudomonadati</taxon>
        <taxon>Pseudomonadota</taxon>
        <taxon>Alphaproteobacteria</taxon>
        <taxon>Rhodospirillales</taxon>
        <taxon>Rhodospirillaceae</taxon>
        <taxon>Marinibaculum</taxon>
    </lineage>
</organism>
<dbReference type="InterPro" id="IPR010992">
    <property type="entry name" value="IHF-like_DNA-bd_dom_sf"/>
</dbReference>
<dbReference type="PANTHER" id="PTHR33175:SF3">
    <property type="entry name" value="DNA-BINDING PROTEIN HU-BETA"/>
    <property type="match status" value="1"/>
</dbReference>
<dbReference type="SMART" id="SM00411">
    <property type="entry name" value="BHL"/>
    <property type="match status" value="1"/>
</dbReference>
<keyword evidence="3 5" id="KW-0238">DNA-binding</keyword>
<proteinExistence type="inferred from homology"/>
<comment type="similarity">
    <text evidence="1 4">Belongs to the bacterial histone-like protein family.</text>
</comment>
<dbReference type="RefSeq" id="WP_379906295.1">
    <property type="nucleotide sequence ID" value="NZ_JBHRTR010000049.1"/>
</dbReference>
<evidence type="ECO:0000256" key="4">
    <source>
        <dbReference type="RuleBase" id="RU003939"/>
    </source>
</evidence>
<evidence type="ECO:0000256" key="2">
    <source>
        <dbReference type="ARBA" id="ARBA00023067"/>
    </source>
</evidence>
<gene>
    <name evidence="5" type="ORF">ACFOGJ_26505</name>
</gene>
<protein>
    <submittedName>
        <fullName evidence="5">HU family DNA-binding protein</fullName>
    </submittedName>
</protein>
<dbReference type="PRINTS" id="PR01727">
    <property type="entry name" value="DNABINDINGHU"/>
</dbReference>
<dbReference type="InterPro" id="IPR020816">
    <property type="entry name" value="Histone-like_DNA-bd_CS"/>
</dbReference>
<evidence type="ECO:0000256" key="1">
    <source>
        <dbReference type="ARBA" id="ARBA00010529"/>
    </source>
</evidence>
<dbReference type="CDD" id="cd13831">
    <property type="entry name" value="HU"/>
    <property type="match status" value="1"/>
</dbReference>
<name>A0ABV7L8G5_9PROT</name>
<sequence length="115" mass="12315">MSGGYLRGASFGDFRCSATRESNLNKADMINIVREQTNSTKAAATSAVDALFDSMAKNLKKDGALSIAGFGGFKVTKRAARTGRNPQTGEKIKIKASKSVRFRPAKALKDSLGKR</sequence>
<reference evidence="6" key="1">
    <citation type="journal article" date="2019" name="Int. J. Syst. Evol. Microbiol.">
        <title>The Global Catalogue of Microorganisms (GCM) 10K type strain sequencing project: providing services to taxonomists for standard genome sequencing and annotation.</title>
        <authorList>
            <consortium name="The Broad Institute Genomics Platform"/>
            <consortium name="The Broad Institute Genome Sequencing Center for Infectious Disease"/>
            <person name="Wu L."/>
            <person name="Ma J."/>
        </authorList>
    </citation>
    <scope>NUCLEOTIDE SEQUENCE [LARGE SCALE GENOMIC DNA]</scope>
    <source>
        <strain evidence="6">KCTC 42964</strain>
    </source>
</reference>
<dbReference type="InterPro" id="IPR000119">
    <property type="entry name" value="Hist_DNA-bd"/>
</dbReference>
<dbReference type="SUPFAM" id="SSF47729">
    <property type="entry name" value="IHF-like DNA-binding proteins"/>
    <property type="match status" value="1"/>
</dbReference>
<dbReference type="Gene3D" id="4.10.520.10">
    <property type="entry name" value="IHF-like DNA-binding proteins"/>
    <property type="match status" value="1"/>
</dbReference>
<dbReference type="PANTHER" id="PTHR33175">
    <property type="entry name" value="DNA-BINDING PROTEIN HU"/>
    <property type="match status" value="1"/>
</dbReference>
<dbReference type="PROSITE" id="PS00045">
    <property type="entry name" value="HISTONE_LIKE"/>
    <property type="match status" value="1"/>
</dbReference>
<dbReference type="Pfam" id="PF00216">
    <property type="entry name" value="Bac_DNA_binding"/>
    <property type="match status" value="1"/>
</dbReference>
<comment type="caution">
    <text evidence="5">The sequence shown here is derived from an EMBL/GenBank/DDBJ whole genome shotgun (WGS) entry which is preliminary data.</text>
</comment>
<keyword evidence="6" id="KW-1185">Reference proteome</keyword>
<dbReference type="Proteomes" id="UP001595528">
    <property type="component" value="Unassembled WGS sequence"/>
</dbReference>